<evidence type="ECO:0000259" key="2">
    <source>
        <dbReference type="Pfam" id="PF00561"/>
    </source>
</evidence>
<dbReference type="KEGG" id="chig:CH63R_12027"/>
<feature type="signal peptide" evidence="1">
    <location>
        <begin position="1"/>
        <end position="17"/>
    </location>
</feature>
<evidence type="ECO:0000313" key="3">
    <source>
        <dbReference type="EMBL" id="OBR05324.1"/>
    </source>
</evidence>
<dbReference type="InterPro" id="IPR029058">
    <property type="entry name" value="AB_hydrolase_fold"/>
</dbReference>
<dbReference type="AlphaFoldDB" id="A0A1B7XZZ3"/>
<dbReference type="PANTHER" id="PTHR43433">
    <property type="entry name" value="HYDROLASE, ALPHA/BETA FOLD FAMILY PROTEIN"/>
    <property type="match status" value="1"/>
</dbReference>
<dbReference type="InterPro" id="IPR000073">
    <property type="entry name" value="AB_hydrolase_1"/>
</dbReference>
<dbReference type="PRINTS" id="PR00111">
    <property type="entry name" value="ABHYDROLASE"/>
</dbReference>
<dbReference type="InterPro" id="IPR050471">
    <property type="entry name" value="AB_hydrolase"/>
</dbReference>
<dbReference type="SUPFAM" id="SSF53474">
    <property type="entry name" value="alpha/beta-Hydrolases"/>
    <property type="match status" value="1"/>
</dbReference>
<dbReference type="RefSeq" id="XP_018153842.1">
    <property type="nucleotide sequence ID" value="XM_018307001.1"/>
</dbReference>
<organism evidence="3 4">
    <name type="scientific">Colletotrichum higginsianum (strain IMI 349063)</name>
    <name type="common">Crucifer anthracnose fungus</name>
    <dbReference type="NCBI Taxonomy" id="759273"/>
    <lineage>
        <taxon>Eukaryota</taxon>
        <taxon>Fungi</taxon>
        <taxon>Dikarya</taxon>
        <taxon>Ascomycota</taxon>
        <taxon>Pezizomycotina</taxon>
        <taxon>Sordariomycetes</taxon>
        <taxon>Hypocreomycetidae</taxon>
        <taxon>Glomerellales</taxon>
        <taxon>Glomerellaceae</taxon>
        <taxon>Colletotrichum</taxon>
        <taxon>Colletotrichum destructivum species complex</taxon>
    </lineage>
</organism>
<comment type="caution">
    <text evidence="3">The sequence shown here is derived from an EMBL/GenBank/DDBJ whole genome shotgun (WGS) entry which is preliminary data.</text>
</comment>
<keyword evidence="4" id="KW-1185">Reference proteome</keyword>
<dbReference type="OrthoDB" id="8119704at2759"/>
<feature type="domain" description="AB hydrolase-1" evidence="2">
    <location>
        <begin position="72"/>
        <end position="310"/>
    </location>
</feature>
<evidence type="ECO:0000256" key="1">
    <source>
        <dbReference type="SAM" id="SignalP"/>
    </source>
</evidence>
<dbReference type="Gene3D" id="3.40.50.1820">
    <property type="entry name" value="alpha/beta hydrolase"/>
    <property type="match status" value="1"/>
</dbReference>
<reference evidence="4" key="1">
    <citation type="journal article" date="2017" name="BMC Genomics">
        <title>Gapless genome assembly of Colletotrichum higginsianum reveals chromosome structure and association of transposable elements with secondary metabolite gene clusters.</title>
        <authorList>
            <person name="Dallery J.-F."/>
            <person name="Lapalu N."/>
            <person name="Zampounis A."/>
            <person name="Pigne S."/>
            <person name="Luyten I."/>
            <person name="Amselem J."/>
            <person name="Wittenberg A.H.J."/>
            <person name="Zhou S."/>
            <person name="de Queiroz M.V."/>
            <person name="Robin G.P."/>
            <person name="Auger A."/>
            <person name="Hainaut M."/>
            <person name="Henrissat B."/>
            <person name="Kim K.-T."/>
            <person name="Lee Y.-H."/>
            <person name="Lespinet O."/>
            <person name="Schwartz D.C."/>
            <person name="Thon M.R."/>
            <person name="O'Connell R.J."/>
        </authorList>
    </citation>
    <scope>NUCLEOTIDE SEQUENCE [LARGE SCALE GENOMIC DNA]</scope>
    <source>
        <strain evidence="4">IMI 349063</strain>
    </source>
</reference>
<feature type="chain" id="PRO_5008601211" evidence="1">
    <location>
        <begin position="18"/>
        <end position="326"/>
    </location>
</feature>
<keyword evidence="1" id="KW-0732">Signal</keyword>
<dbReference type="PANTHER" id="PTHR43433:SF5">
    <property type="entry name" value="AB HYDROLASE-1 DOMAIN-CONTAINING PROTEIN"/>
    <property type="match status" value="1"/>
</dbReference>
<dbReference type="EMBL" id="LTAN01000008">
    <property type="protein sequence ID" value="OBR05324.1"/>
    <property type="molecule type" value="Genomic_DNA"/>
</dbReference>
<dbReference type="GeneID" id="28871108"/>
<gene>
    <name evidence="3" type="ORF">CH63R_12027</name>
</gene>
<evidence type="ECO:0000313" key="4">
    <source>
        <dbReference type="Proteomes" id="UP000092177"/>
    </source>
</evidence>
<protein>
    <submittedName>
        <fullName evidence="3">Alpha beta fold family</fullName>
    </submittedName>
</protein>
<proteinExistence type="predicted"/>
<accession>A0A1B7XZZ3</accession>
<dbReference type="Proteomes" id="UP000092177">
    <property type="component" value="Chromosome 8"/>
</dbReference>
<sequence>MKFVSTFLFAAAATALATPGKLLGTSDLRQNASGAGCSQNAGQLLQTAPTRYVSVNGTKLAYRRLGKQASGPPLLFLTHFRGSMDVLDPELVNAIAENREVILFDNAGVGHSDGVVPDSISAMAATTLGFLAEIDVPRADILGFSMGGMVAQYIGMEHPEVANKLVLAGIRPGYGPDVVSTPPDAASGPGGEPDRQPTEEYNLGIFFYPSETSRAAGHSWWNRIYERRVPDEERKDFLVGDGVAAQLAAITAFASDPEMYARLANITAPVLVTSGHDDLLMGTANSFVLQQHLPDARLHVYPDSAHAHLFQFPLDYAAQLELFLRG</sequence>
<dbReference type="VEuPathDB" id="FungiDB:CH63R_12027"/>
<dbReference type="Pfam" id="PF00561">
    <property type="entry name" value="Abhydrolase_1"/>
    <property type="match status" value="1"/>
</dbReference>
<name>A0A1B7XZZ3_COLHI</name>